<sequence length="127" mass="14062">MAYRAALPYFLLPPERLSDTQQKDLSKAVQALRMAADLTPSAPTAHYEIALAELALGHRSTALASMNRYLALRPDDATALAYTGLIHFLLGDFRAAASATLKAQEQEPENVISNHMLLTLWKLKERQ</sequence>
<dbReference type="InterPro" id="IPR011990">
    <property type="entry name" value="TPR-like_helical_dom_sf"/>
</dbReference>
<accession>A0A2Z5JN90</accession>
<dbReference type="InterPro" id="IPR019734">
    <property type="entry name" value="TPR_rpt"/>
</dbReference>
<proteinExistence type="predicted"/>
<name>A0A2Z5JN90_STRAR</name>
<dbReference type="RefSeq" id="WP_114248303.1">
    <property type="nucleotide sequence ID" value="NZ_CP027306.1"/>
</dbReference>
<evidence type="ECO:0000313" key="1">
    <source>
        <dbReference type="EMBL" id="AXE81901.1"/>
    </source>
</evidence>
<dbReference type="SMART" id="SM00028">
    <property type="entry name" value="TPR"/>
    <property type="match status" value="2"/>
</dbReference>
<dbReference type="AlphaFoldDB" id="A0A2Z5JN90"/>
<reference evidence="1 2" key="1">
    <citation type="journal article" date="2018" name="Front. Microbiol.">
        <title>Genome Sequencing of Streptomyces atratus SCSIOZH16 and Activation Production of Nocardamine via Metabolic Engineering.</title>
        <authorList>
            <person name="Li Y."/>
            <person name="Zhang C."/>
            <person name="Liu C."/>
            <person name="Ju J."/>
            <person name="Ma J."/>
        </authorList>
    </citation>
    <scope>NUCLEOTIDE SEQUENCE [LARGE SCALE GENOMIC DNA]</scope>
    <source>
        <strain evidence="1 2">SCSIO_ZH16</strain>
    </source>
</reference>
<dbReference type="EMBL" id="CP027306">
    <property type="protein sequence ID" value="AXE81901.1"/>
    <property type="molecule type" value="Genomic_DNA"/>
</dbReference>
<organism evidence="1 2">
    <name type="scientific">Streptomyces atratus</name>
    <dbReference type="NCBI Taxonomy" id="1893"/>
    <lineage>
        <taxon>Bacteria</taxon>
        <taxon>Bacillati</taxon>
        <taxon>Actinomycetota</taxon>
        <taxon>Actinomycetes</taxon>
        <taxon>Kitasatosporales</taxon>
        <taxon>Streptomycetaceae</taxon>
        <taxon>Streptomyces</taxon>
    </lineage>
</organism>
<dbReference type="Proteomes" id="UP000252698">
    <property type="component" value="Chromosome"/>
</dbReference>
<protein>
    <submittedName>
        <fullName evidence="1">Uncharacterized protein</fullName>
    </submittedName>
</protein>
<gene>
    <name evidence="1" type="ORF">C5746_38825</name>
</gene>
<dbReference type="GeneID" id="95524256"/>
<dbReference type="KEGG" id="sata:C5746_38825"/>
<dbReference type="SUPFAM" id="SSF48452">
    <property type="entry name" value="TPR-like"/>
    <property type="match status" value="1"/>
</dbReference>
<dbReference type="Gene3D" id="1.25.40.10">
    <property type="entry name" value="Tetratricopeptide repeat domain"/>
    <property type="match status" value="1"/>
</dbReference>
<evidence type="ECO:0000313" key="2">
    <source>
        <dbReference type="Proteomes" id="UP000252698"/>
    </source>
</evidence>